<evidence type="ECO:0000256" key="1">
    <source>
        <dbReference type="ARBA" id="ARBA00008791"/>
    </source>
</evidence>
<sequence length="283" mass="30504">MTNILACIDGSLAATAVCDAAAWASRRLQAPLELLHVLEKPDKPAGGDLSGSIGFGTREQLLLELVALEEKKSRLLQQQGKAMLQAARERVEASGAGPVASRQLHGPLVDILEDLAAETRLCVMGREGESNPRAHRAIGSNIENVIRTISRPILVVLPGFQKPRSFMISFDGSPTAWKAIDMVAGSPLLEAIPCHVVMAGKAADTRQNELTEACRILGEKGFRVTDASLDGNAHDALLGYRREHDIDLMVMGAYGHSRIRQFLIGSTTTKMLASSEVPLLILR</sequence>
<dbReference type="InterPro" id="IPR006015">
    <property type="entry name" value="Universal_stress_UspA"/>
</dbReference>
<evidence type="ECO:0000313" key="3">
    <source>
        <dbReference type="EMBL" id="KZK75087.1"/>
    </source>
</evidence>
<reference evidence="3 4" key="1">
    <citation type="submission" date="2016-03" db="EMBL/GenBank/DDBJ databases">
        <title>Speciation and ecological success in dimly lit waters: horizontal gene transfer in a green sulfur bacteria bloom unveiled by metagenomic assembly.</title>
        <authorList>
            <person name="Llorens-Mares T."/>
            <person name="Liu Z."/>
            <person name="Allen L.Z."/>
            <person name="Rusch D.B."/>
            <person name="Craig M.T."/>
            <person name="Dupont C.L."/>
            <person name="Bryant D.A."/>
            <person name="Casamayor E.O."/>
        </authorList>
    </citation>
    <scope>NUCLEOTIDE SEQUENCE [LARGE SCALE GENOMIC DNA]</scope>
    <source>
        <strain evidence="3">CIII</strain>
    </source>
</reference>
<dbReference type="RefSeq" id="WP_303680819.1">
    <property type="nucleotide sequence ID" value="NZ_LVWG01000013.1"/>
</dbReference>
<dbReference type="Gene3D" id="3.40.50.12370">
    <property type="match status" value="1"/>
</dbReference>
<feature type="domain" description="UspA" evidence="2">
    <location>
        <begin position="209"/>
        <end position="283"/>
    </location>
</feature>
<dbReference type="PANTHER" id="PTHR46268">
    <property type="entry name" value="STRESS RESPONSE PROTEIN NHAX"/>
    <property type="match status" value="1"/>
</dbReference>
<dbReference type="AlphaFoldDB" id="A0A165MCN7"/>
<dbReference type="InterPro" id="IPR006016">
    <property type="entry name" value="UspA"/>
</dbReference>
<proteinExistence type="inferred from homology"/>
<organism evidence="3 4">
    <name type="scientific">Pelodictyon luteolum</name>
    <dbReference type="NCBI Taxonomy" id="1100"/>
    <lineage>
        <taxon>Bacteria</taxon>
        <taxon>Pseudomonadati</taxon>
        <taxon>Chlorobiota</taxon>
        <taxon>Chlorobiia</taxon>
        <taxon>Chlorobiales</taxon>
        <taxon>Chlorobiaceae</taxon>
        <taxon>Chlorobium/Pelodictyon group</taxon>
        <taxon>Pelodictyon</taxon>
    </lineage>
</organism>
<evidence type="ECO:0000313" key="4">
    <source>
        <dbReference type="Proteomes" id="UP000076481"/>
    </source>
</evidence>
<feature type="domain" description="UspA" evidence="2">
    <location>
        <begin position="2"/>
        <end position="156"/>
    </location>
</feature>
<dbReference type="Pfam" id="PF00582">
    <property type="entry name" value="Usp"/>
    <property type="match status" value="2"/>
</dbReference>
<dbReference type="PANTHER" id="PTHR46268:SF6">
    <property type="entry name" value="UNIVERSAL STRESS PROTEIN UP12"/>
    <property type="match status" value="1"/>
</dbReference>
<dbReference type="PRINTS" id="PR01438">
    <property type="entry name" value="UNVRSLSTRESS"/>
</dbReference>
<evidence type="ECO:0000259" key="2">
    <source>
        <dbReference type="Pfam" id="PF00582"/>
    </source>
</evidence>
<comment type="similarity">
    <text evidence="1">Belongs to the universal stress protein A family.</text>
</comment>
<accession>A0A165MCN7</accession>
<dbReference type="SUPFAM" id="SSF52402">
    <property type="entry name" value="Adenine nucleotide alpha hydrolases-like"/>
    <property type="match status" value="2"/>
</dbReference>
<protein>
    <submittedName>
        <fullName evidence="3">Universal stress protein UspA</fullName>
    </submittedName>
</protein>
<name>A0A165MCN7_PELLU</name>
<comment type="caution">
    <text evidence="3">The sequence shown here is derived from an EMBL/GenBank/DDBJ whole genome shotgun (WGS) entry which is preliminary data.</text>
</comment>
<dbReference type="EMBL" id="LVWG01000013">
    <property type="protein sequence ID" value="KZK75087.1"/>
    <property type="molecule type" value="Genomic_DNA"/>
</dbReference>
<gene>
    <name evidence="3" type="ORF">A3K90_04540</name>
</gene>
<dbReference type="CDD" id="cd00293">
    <property type="entry name" value="USP-like"/>
    <property type="match status" value="2"/>
</dbReference>
<dbReference type="Proteomes" id="UP000076481">
    <property type="component" value="Unassembled WGS sequence"/>
</dbReference>